<dbReference type="AlphaFoldDB" id="A0A8B6FK90"/>
<dbReference type="PANTHER" id="PTHR24033">
    <property type="entry name" value="EGF-LIKE DOMAIN-CONTAINING PROTEIN"/>
    <property type="match status" value="1"/>
</dbReference>
<dbReference type="Pfam" id="PF00090">
    <property type="entry name" value="TSP_1"/>
    <property type="match status" value="2"/>
</dbReference>
<dbReference type="SMART" id="SM00209">
    <property type="entry name" value="TSP1"/>
    <property type="match status" value="1"/>
</dbReference>
<comment type="caution">
    <text evidence="2">Lacks conserved residue(s) required for the propagation of feature annotation.</text>
</comment>
<feature type="chain" id="PRO_5032454360" description="EGF-like domain-containing protein" evidence="3">
    <location>
        <begin position="23"/>
        <end position="619"/>
    </location>
</feature>
<gene>
    <name evidence="5" type="ORF">MGAL_10B059235</name>
</gene>
<evidence type="ECO:0000256" key="2">
    <source>
        <dbReference type="PROSITE-ProRule" id="PRU00076"/>
    </source>
</evidence>
<dbReference type="PROSITE" id="PS00010">
    <property type="entry name" value="ASX_HYDROXYL"/>
    <property type="match status" value="1"/>
</dbReference>
<dbReference type="SMART" id="SM00179">
    <property type="entry name" value="EGF_CA"/>
    <property type="match status" value="1"/>
</dbReference>
<feature type="domain" description="EGF-like" evidence="4">
    <location>
        <begin position="411"/>
        <end position="446"/>
    </location>
</feature>
<dbReference type="Proteomes" id="UP000596742">
    <property type="component" value="Unassembled WGS sequence"/>
</dbReference>
<evidence type="ECO:0000259" key="4">
    <source>
        <dbReference type="PROSITE" id="PS50026"/>
    </source>
</evidence>
<evidence type="ECO:0000256" key="1">
    <source>
        <dbReference type="ARBA" id="ARBA00023157"/>
    </source>
</evidence>
<dbReference type="InterPro" id="IPR051830">
    <property type="entry name" value="NOTCH_homolog"/>
</dbReference>
<feature type="signal peptide" evidence="3">
    <location>
        <begin position="1"/>
        <end position="22"/>
    </location>
</feature>
<accession>A0A8B6FK90</accession>
<dbReference type="SUPFAM" id="SSF57196">
    <property type="entry name" value="EGF/Laminin"/>
    <property type="match status" value="1"/>
</dbReference>
<keyword evidence="1 2" id="KW-1015">Disulfide bond</keyword>
<evidence type="ECO:0000313" key="6">
    <source>
        <dbReference type="Proteomes" id="UP000596742"/>
    </source>
</evidence>
<dbReference type="InterPro" id="IPR000152">
    <property type="entry name" value="EGF-type_Asp/Asn_hydroxyl_site"/>
</dbReference>
<comment type="caution">
    <text evidence="5">The sequence shown here is derived from an EMBL/GenBank/DDBJ whole genome shotgun (WGS) entry which is preliminary data.</text>
</comment>
<evidence type="ECO:0000313" key="5">
    <source>
        <dbReference type="EMBL" id="VDI49878.1"/>
    </source>
</evidence>
<dbReference type="Gene3D" id="2.10.25.10">
    <property type="entry name" value="Laminin"/>
    <property type="match status" value="1"/>
</dbReference>
<sequence length="619" mass="68893">MHYLIYLRTIGLIFCHIYVVNSKCHHGYKVCDIEEWAPWSFCSATCGGGEQIRKKYMCCDDTVKPKTLQNCLDHCNLTISWYESNAEEKRHCGFHCMHGKYNRKEHQCKCESEYSGVCCEKASPSTKFIQRTKTKTTTLVPRTKLSATATLKQTTTATATMTTTKVTTRPTTTSTTKLATTPLAQPTTRLKIPTTKSKTLFTPLSTKSTSALTTVRHLKKVTSPKNRFILSTIKSIPPRTTSTSNPKNTLKKQTASITNLLPSHTISKFVKFKTVVNLQLKPTSNRPKALKTSVRKHGFSTSKSRLLMRATTAKPIQSRSSDVNMFISTKAQLGIHLGTKTQRSHGRTAEVSDVSLVKTTIPPAHLANHGQRTTFSKQTNIFEGHQTIVNGGLSKTNILTYNPHNNRGNHDTDECENDPCQFGQCIDRVNDFHCNCNILFKEKKCTKLYLFLLCKAVTGSYCIVEDRWAPWEACNDTCGGQGGLSPPGVQQRQKYIGCDRTKYNSLITCLNGCNITFSWWQANATVFQSCRKCQQGGQFNFLHNRCICPNGYGGACCDVKTTKSTTTSTTSTTTATSMTISASTTPKSIATTQTTTIDGNQLMCYYSITAISYYCMITF</sequence>
<dbReference type="PANTHER" id="PTHR24033:SF224">
    <property type="entry name" value="C-TYPE LECTIN"/>
    <property type="match status" value="1"/>
</dbReference>
<evidence type="ECO:0000256" key="3">
    <source>
        <dbReference type="SAM" id="SignalP"/>
    </source>
</evidence>
<dbReference type="GO" id="GO:0005509">
    <property type="term" value="F:calcium ion binding"/>
    <property type="evidence" value="ECO:0007669"/>
    <property type="project" value="InterPro"/>
</dbReference>
<keyword evidence="3" id="KW-0732">Signal</keyword>
<dbReference type="PROSITE" id="PS01187">
    <property type="entry name" value="EGF_CA"/>
    <property type="match status" value="1"/>
</dbReference>
<proteinExistence type="predicted"/>
<organism evidence="5 6">
    <name type="scientific">Mytilus galloprovincialis</name>
    <name type="common">Mediterranean mussel</name>
    <dbReference type="NCBI Taxonomy" id="29158"/>
    <lineage>
        <taxon>Eukaryota</taxon>
        <taxon>Metazoa</taxon>
        <taxon>Spiralia</taxon>
        <taxon>Lophotrochozoa</taxon>
        <taxon>Mollusca</taxon>
        <taxon>Bivalvia</taxon>
        <taxon>Autobranchia</taxon>
        <taxon>Pteriomorphia</taxon>
        <taxon>Mytilida</taxon>
        <taxon>Mytiloidea</taxon>
        <taxon>Mytilidae</taxon>
        <taxon>Mytilinae</taxon>
        <taxon>Mytilus</taxon>
    </lineage>
</organism>
<protein>
    <recommendedName>
        <fullName evidence="4">EGF-like domain-containing protein</fullName>
    </recommendedName>
</protein>
<dbReference type="OrthoDB" id="8962045at2759"/>
<feature type="disulfide bond" evidence="2">
    <location>
        <begin position="436"/>
        <end position="445"/>
    </location>
</feature>
<dbReference type="PROSITE" id="PS50092">
    <property type="entry name" value="TSP1"/>
    <property type="match status" value="1"/>
</dbReference>
<dbReference type="EMBL" id="UYJE01006879">
    <property type="protein sequence ID" value="VDI49878.1"/>
    <property type="molecule type" value="Genomic_DNA"/>
</dbReference>
<dbReference type="InterPro" id="IPR018097">
    <property type="entry name" value="EGF_Ca-bd_CS"/>
</dbReference>
<dbReference type="InterPro" id="IPR036383">
    <property type="entry name" value="TSP1_rpt_sf"/>
</dbReference>
<dbReference type="SUPFAM" id="SSF82895">
    <property type="entry name" value="TSP-1 type 1 repeat"/>
    <property type="match status" value="1"/>
</dbReference>
<keyword evidence="6" id="KW-1185">Reference proteome</keyword>
<dbReference type="InterPro" id="IPR000884">
    <property type="entry name" value="TSP1_rpt"/>
</dbReference>
<dbReference type="InterPro" id="IPR000742">
    <property type="entry name" value="EGF"/>
</dbReference>
<dbReference type="PROSITE" id="PS50026">
    <property type="entry name" value="EGF_3"/>
    <property type="match status" value="1"/>
</dbReference>
<feature type="disulfide bond" evidence="2">
    <location>
        <begin position="415"/>
        <end position="425"/>
    </location>
</feature>
<name>A0A8B6FK90_MYTGA</name>
<reference evidence="5" key="1">
    <citation type="submission" date="2018-11" db="EMBL/GenBank/DDBJ databases">
        <authorList>
            <person name="Alioto T."/>
            <person name="Alioto T."/>
        </authorList>
    </citation>
    <scope>NUCLEOTIDE SEQUENCE</scope>
</reference>
<dbReference type="CDD" id="cd00054">
    <property type="entry name" value="EGF_CA"/>
    <property type="match status" value="1"/>
</dbReference>
<dbReference type="InterPro" id="IPR001881">
    <property type="entry name" value="EGF-like_Ca-bd_dom"/>
</dbReference>
<keyword evidence="2" id="KW-0245">EGF-like domain</keyword>